<reference evidence="5" key="1">
    <citation type="journal article" date="2016" name="Proc. Natl. Acad. Sci. U.S.A.">
        <title>Chromosome-level assembly of Arabidopsis thaliana Ler reveals the extent of translocation and inversion polymorphisms.</title>
        <authorList>
            <person name="Zapata L."/>
            <person name="Ding J."/>
            <person name="Willing E.M."/>
            <person name="Hartwig B."/>
            <person name="Bezdan D."/>
            <person name="Jiao W.B."/>
            <person name="Patel V."/>
            <person name="Velikkakam James G."/>
            <person name="Koornneef M."/>
            <person name="Ossowski S."/>
            <person name="Schneeberger K."/>
        </authorList>
    </citation>
    <scope>NUCLEOTIDE SEQUENCE [LARGE SCALE GENOMIC DNA]</scope>
    <source>
        <strain evidence="5">cv. Landsberg erecta</strain>
    </source>
</reference>
<proteinExistence type="predicted"/>
<comment type="caution">
    <text evidence="4">The sequence shown here is derived from an EMBL/GenBank/DDBJ whole genome shotgun (WGS) entry which is preliminary data.</text>
</comment>
<sequence>MGNHQADKKFAWVIKNFNSLDTTRVYSDTFKAGRCKWRLVAYPKRRDRRLLAFPKGNNIYDYFFLYICVPNSESLPSGWRRRAKVSFTMVNQIPGGLSQQRVDDNIKFVFVVLFSEAVYWFDEKDTTHGFESMFLLSEIQSSDKGFLVNGEVKIVAEVDVLEVIGELDVPEEPERIDINGFQVPASQVESMNSLFEKYRGFASKIFPKNQHLRKTFLDVVLSMTEILCKSPEELSSGDLAEAYSALRFVTKAGFKLDWLEKKLKETGKSRLQEIEEDLKDLKVKCADMDALLDFLR</sequence>
<feature type="domain" description="MATH" evidence="3">
    <location>
        <begin position="7"/>
        <end position="158"/>
    </location>
</feature>
<name>A0A178VD42_ARATH</name>
<evidence type="ECO:0000313" key="4">
    <source>
        <dbReference type="EMBL" id="OAP04220.1"/>
    </source>
</evidence>
<dbReference type="Proteomes" id="UP000078284">
    <property type="component" value="Chromosome 3"/>
</dbReference>
<dbReference type="InterPro" id="IPR002083">
    <property type="entry name" value="MATH/TRAF_dom"/>
</dbReference>
<evidence type="ECO:0000313" key="5">
    <source>
        <dbReference type="Proteomes" id="UP000078284"/>
    </source>
</evidence>
<dbReference type="PANTHER" id="PTHR46236:SF21">
    <property type="entry name" value="TRAF-LIKE FAMILY PROTEIN-RELATED"/>
    <property type="match status" value="1"/>
</dbReference>
<evidence type="ECO:0000256" key="1">
    <source>
        <dbReference type="ARBA" id="ARBA00023054"/>
    </source>
</evidence>
<dbReference type="ExpressionAtlas" id="A0A178VD42">
    <property type="expression patterns" value="baseline and differential"/>
</dbReference>
<evidence type="ECO:0000256" key="2">
    <source>
        <dbReference type="SAM" id="Coils"/>
    </source>
</evidence>
<gene>
    <name evidence="4" type="ordered locus">AXX17_At3g29480</name>
</gene>
<feature type="coiled-coil region" evidence="2">
    <location>
        <begin position="264"/>
        <end position="291"/>
    </location>
</feature>
<accession>A0A178VD42</accession>
<dbReference type="AlphaFoldDB" id="A0A178VD42"/>
<organism evidence="4 5">
    <name type="scientific">Arabidopsis thaliana</name>
    <name type="common">Mouse-ear cress</name>
    <dbReference type="NCBI Taxonomy" id="3702"/>
    <lineage>
        <taxon>Eukaryota</taxon>
        <taxon>Viridiplantae</taxon>
        <taxon>Streptophyta</taxon>
        <taxon>Embryophyta</taxon>
        <taxon>Tracheophyta</taxon>
        <taxon>Spermatophyta</taxon>
        <taxon>Magnoliopsida</taxon>
        <taxon>eudicotyledons</taxon>
        <taxon>Gunneridae</taxon>
        <taxon>Pentapetalae</taxon>
        <taxon>rosids</taxon>
        <taxon>malvids</taxon>
        <taxon>Brassicales</taxon>
        <taxon>Brassicaceae</taxon>
        <taxon>Camelineae</taxon>
        <taxon>Arabidopsis</taxon>
    </lineage>
</organism>
<dbReference type="CDD" id="cd00121">
    <property type="entry name" value="MATH"/>
    <property type="match status" value="1"/>
</dbReference>
<dbReference type="SUPFAM" id="SSF49599">
    <property type="entry name" value="TRAF domain-like"/>
    <property type="match status" value="1"/>
</dbReference>
<dbReference type="PROSITE" id="PS50144">
    <property type="entry name" value="MATH"/>
    <property type="match status" value="1"/>
</dbReference>
<dbReference type="SMART" id="SM00061">
    <property type="entry name" value="MATH"/>
    <property type="match status" value="1"/>
</dbReference>
<evidence type="ECO:0000259" key="3">
    <source>
        <dbReference type="PROSITE" id="PS50144"/>
    </source>
</evidence>
<dbReference type="Gene3D" id="2.60.210.10">
    <property type="entry name" value="Apoptosis, Tumor Necrosis Factor Receptor Associated Protein 2, Chain A"/>
    <property type="match status" value="1"/>
</dbReference>
<keyword evidence="1 2" id="KW-0175">Coiled coil</keyword>
<dbReference type="Pfam" id="PF22486">
    <property type="entry name" value="MATH_2"/>
    <property type="match status" value="1"/>
</dbReference>
<dbReference type="InterPro" id="IPR008974">
    <property type="entry name" value="TRAF-like"/>
</dbReference>
<dbReference type="PANTHER" id="PTHR46236">
    <property type="entry name" value="TRAF-LIKE SUPERFAMILY PROTEIN"/>
    <property type="match status" value="1"/>
</dbReference>
<dbReference type="InterPro" id="IPR050804">
    <property type="entry name" value="MCC"/>
</dbReference>
<dbReference type="EMBL" id="LUHQ01000003">
    <property type="protein sequence ID" value="OAP04220.1"/>
    <property type="molecule type" value="Genomic_DNA"/>
</dbReference>
<protein>
    <recommendedName>
        <fullName evidence="3">MATH domain-containing protein</fullName>
    </recommendedName>
</protein>